<comment type="caution">
    <text evidence="2">The sequence shown here is derived from an EMBL/GenBank/DDBJ whole genome shotgun (WGS) entry which is preliminary data.</text>
</comment>
<protein>
    <submittedName>
        <fullName evidence="2">DUF1269 domain-containing protein</fullName>
    </submittedName>
</protein>
<organism evidence="2">
    <name type="scientific">Sedimenticola thiotaurini</name>
    <dbReference type="NCBI Taxonomy" id="1543721"/>
    <lineage>
        <taxon>Bacteria</taxon>
        <taxon>Pseudomonadati</taxon>
        <taxon>Pseudomonadota</taxon>
        <taxon>Gammaproteobacteria</taxon>
        <taxon>Chromatiales</taxon>
        <taxon>Sedimenticolaceae</taxon>
        <taxon>Sedimenticola</taxon>
    </lineage>
</organism>
<keyword evidence="1" id="KW-0472">Membrane</keyword>
<keyword evidence="1" id="KW-0812">Transmembrane</keyword>
<proteinExistence type="predicted"/>
<sequence>MRRLYTLLPDPDSCRRLVEELRGQGIADTHMHVVASAAMPLDDLPQANAWQTTELAHGLEIGVGLGGAAGLLAGLAALSFPPAGLAIGGGAVLASAAAGAGFGALASAMMKGHEHNHRLHEFQQEIEAGRVLLLVDVPRARAAEIRDIILRHHPQAEIRSVRPRN</sequence>
<evidence type="ECO:0000313" key="2">
    <source>
        <dbReference type="EMBL" id="HEB95838.1"/>
    </source>
</evidence>
<evidence type="ECO:0000256" key="1">
    <source>
        <dbReference type="SAM" id="Phobius"/>
    </source>
</evidence>
<dbReference type="AlphaFoldDB" id="A0A831W4T8"/>
<keyword evidence="1" id="KW-1133">Transmembrane helix</keyword>
<dbReference type="Proteomes" id="UP000886251">
    <property type="component" value="Unassembled WGS sequence"/>
</dbReference>
<feature type="transmembrane region" description="Helical" evidence="1">
    <location>
        <begin position="61"/>
        <end position="80"/>
    </location>
</feature>
<reference evidence="2" key="1">
    <citation type="journal article" date="2020" name="mSystems">
        <title>Genome- and Community-Level Interaction Insights into Carbon Utilization and Element Cycling Functions of Hydrothermarchaeota in Hydrothermal Sediment.</title>
        <authorList>
            <person name="Zhou Z."/>
            <person name="Liu Y."/>
            <person name="Xu W."/>
            <person name="Pan J."/>
            <person name="Luo Z.H."/>
            <person name="Li M."/>
        </authorList>
    </citation>
    <scope>NUCLEOTIDE SEQUENCE [LARGE SCALE GENOMIC DNA]</scope>
    <source>
        <strain evidence="2">HyVt-443</strain>
    </source>
</reference>
<accession>A0A831W4T8</accession>
<dbReference type="InterPro" id="IPR052948">
    <property type="entry name" value="Low_temp-induced_all0457"/>
</dbReference>
<dbReference type="PANTHER" id="PTHR36109:SF2">
    <property type="entry name" value="MEMBRANE PROTEIN"/>
    <property type="match status" value="1"/>
</dbReference>
<feature type="transmembrane region" description="Helical" evidence="1">
    <location>
        <begin position="86"/>
        <end position="108"/>
    </location>
</feature>
<dbReference type="PANTHER" id="PTHR36109">
    <property type="entry name" value="MEMBRANE PROTEIN-RELATED"/>
    <property type="match status" value="1"/>
</dbReference>
<dbReference type="EMBL" id="DRKP01000060">
    <property type="protein sequence ID" value="HEB95838.1"/>
    <property type="molecule type" value="Genomic_DNA"/>
</dbReference>
<name>A0A831W4T8_9GAMM</name>
<gene>
    <name evidence="2" type="ORF">ENI96_05345</name>
</gene>